<protein>
    <recommendedName>
        <fullName evidence="7">Protoporphyrinogen IX dehydrogenase [quinone]</fullName>
        <ecNumber evidence="7">1.3.5.3</ecNumber>
    </recommendedName>
    <alternativeName>
        <fullName evidence="7">Protoporphyrinogen IX dehydrogenase [menaquinone]</fullName>
    </alternativeName>
    <alternativeName>
        <fullName evidence="7">Protoporphyrinogen IX dehydrogenase [ubiquinone]</fullName>
    </alternativeName>
    <alternativeName>
        <fullName evidence="7">Protoporphyrinogen oxidase</fullName>
        <shortName evidence="7">PPO</shortName>
    </alternativeName>
</protein>
<accession>A0A2P5SVC7</accession>
<evidence type="ECO:0000256" key="2">
    <source>
        <dbReference type="ARBA" id="ARBA00022643"/>
    </source>
</evidence>
<dbReference type="GO" id="GO:0006782">
    <property type="term" value="P:protoporphyrinogen IX biosynthetic process"/>
    <property type="evidence" value="ECO:0007669"/>
    <property type="project" value="UniProtKB-UniRule"/>
</dbReference>
<keyword evidence="1 7" id="KW-0285">Flavoprotein</keyword>
<keyword evidence="7" id="KW-1003">Cell membrane</keyword>
<dbReference type="Gene3D" id="3.40.50.360">
    <property type="match status" value="1"/>
</dbReference>
<keyword evidence="2 7" id="KW-0288">FMN</keyword>
<keyword evidence="5" id="KW-0472">Membrane</keyword>
<keyword evidence="10" id="KW-1185">Reference proteome</keyword>
<comment type="caution">
    <text evidence="9">The sequence shown here is derived from an EMBL/GenBank/DDBJ whole genome shotgun (WGS) entry which is preliminary data.</text>
</comment>
<dbReference type="PROSITE" id="PS00201">
    <property type="entry name" value="FLAVODOXIN"/>
    <property type="match status" value="1"/>
</dbReference>
<evidence type="ECO:0000256" key="3">
    <source>
        <dbReference type="ARBA" id="ARBA00022741"/>
    </source>
</evidence>
<dbReference type="GO" id="GO:0004729">
    <property type="term" value="F:oxygen-dependent protoporphyrinogen oxidase activity"/>
    <property type="evidence" value="ECO:0007669"/>
    <property type="project" value="InterPro"/>
</dbReference>
<comment type="pathway">
    <text evidence="7">Porphyrin-containing compound metabolism; protoporphyrin-IX biosynthesis; protoporphyrin-IX from protoporphyrinogen-IX: step 1/1.</text>
</comment>
<dbReference type="RefSeq" id="WP_136130435.1">
    <property type="nucleotide sequence ID" value="NZ_PDKU01000006.1"/>
</dbReference>
<name>A0A2P5SVC7_9GAMM</name>
<dbReference type="GO" id="GO:0070819">
    <property type="term" value="F:menaquinone-dependent protoporphyrinogen oxidase activity"/>
    <property type="evidence" value="ECO:0007669"/>
    <property type="project" value="UniProtKB-UniRule"/>
</dbReference>
<dbReference type="Pfam" id="PF12724">
    <property type="entry name" value="Flavodoxin_5"/>
    <property type="match status" value="1"/>
</dbReference>
<comment type="subcellular location">
    <subcellularLocation>
        <location evidence="7">Cell membrane</location>
        <topology evidence="7">Peripheral membrane protein</topology>
    </subcellularLocation>
</comment>
<evidence type="ECO:0000313" key="9">
    <source>
        <dbReference type="EMBL" id="PPI86271.1"/>
    </source>
</evidence>
<evidence type="ECO:0000259" key="8">
    <source>
        <dbReference type="Pfam" id="PF12724"/>
    </source>
</evidence>
<evidence type="ECO:0000256" key="5">
    <source>
        <dbReference type="ARBA" id="ARBA00023136"/>
    </source>
</evidence>
<dbReference type="SUPFAM" id="SSF52218">
    <property type="entry name" value="Flavoproteins"/>
    <property type="match status" value="1"/>
</dbReference>
<dbReference type="AlphaFoldDB" id="A0A2P5SVC7"/>
<dbReference type="GO" id="GO:0010181">
    <property type="term" value="F:FMN binding"/>
    <property type="evidence" value="ECO:0007669"/>
    <property type="project" value="UniProtKB-UniRule"/>
</dbReference>
<evidence type="ECO:0000256" key="1">
    <source>
        <dbReference type="ARBA" id="ARBA00022630"/>
    </source>
</evidence>
<comment type="function">
    <text evidence="7">Catalyzes the 6-electron oxidation of protoporphyrinogen IX to form protoporphyrin IX; under anaerobic conditions uses menaquinone as an electron acceptor, under aerobic conditions uses ubiquinone as an electron acceptor.</text>
</comment>
<comment type="cofactor">
    <cofactor evidence="7">
        <name>FMN</name>
        <dbReference type="ChEBI" id="CHEBI:58210"/>
    </cofactor>
    <text evidence="7">Binds 1 FMN non-covalently per subunit.</text>
</comment>
<evidence type="ECO:0000256" key="6">
    <source>
        <dbReference type="ARBA" id="ARBA00023244"/>
    </source>
</evidence>
<dbReference type="GO" id="GO:0009055">
    <property type="term" value="F:electron transfer activity"/>
    <property type="evidence" value="ECO:0007669"/>
    <property type="project" value="InterPro"/>
</dbReference>
<sequence length="181" mass="21236">MKALIIFYSRNGQTKKIASYIADHMRTNQLCDLVNIRDAIHINFDWKQYNRILIGASIYYGYFNPIVDIFIKSNLLALKKLISGFFSVNLTARKYEKSSPHTNSYTYKFLVSSPWKPDCCAVFAGALQYSRYHWLDRAMIKIIMFITGGETNSQCDIEYTDWEQVKIFTNFFQQIRKQGFI</sequence>
<dbReference type="InterPro" id="IPR044264">
    <property type="entry name" value="HemG"/>
</dbReference>
<comment type="catalytic activity">
    <reaction evidence="7">
        <text>protoporphyrinogen IX + 3 a quinone = protoporphyrin IX + 3 a quinol</text>
        <dbReference type="Rhea" id="RHEA:65032"/>
        <dbReference type="ChEBI" id="CHEBI:24646"/>
        <dbReference type="ChEBI" id="CHEBI:57306"/>
        <dbReference type="ChEBI" id="CHEBI:57307"/>
        <dbReference type="ChEBI" id="CHEBI:132124"/>
        <dbReference type="EC" id="1.3.5.3"/>
    </reaction>
</comment>
<keyword evidence="4 7" id="KW-0560">Oxidoreductase</keyword>
<comment type="catalytic activity">
    <reaction evidence="7">
        <text>protoporphyrinogen IX + 3 a menaquinone = protoporphyrin IX + 3 a menaquinol</text>
        <dbReference type="Rhea" id="RHEA:27409"/>
        <dbReference type="Rhea" id="RHEA-COMP:9537"/>
        <dbReference type="Rhea" id="RHEA-COMP:9539"/>
        <dbReference type="ChEBI" id="CHEBI:16374"/>
        <dbReference type="ChEBI" id="CHEBI:18151"/>
        <dbReference type="ChEBI" id="CHEBI:57306"/>
        <dbReference type="ChEBI" id="CHEBI:57307"/>
        <dbReference type="EC" id="1.3.5.3"/>
    </reaction>
</comment>
<dbReference type="UniPathway" id="UPA00251">
    <property type="reaction ID" value="UER00324"/>
</dbReference>
<dbReference type="PANTHER" id="PTHR38030:SF2">
    <property type="entry name" value="PROTOPORPHYRINOGEN IX DEHYDROGENASE [QUINONE]"/>
    <property type="match status" value="1"/>
</dbReference>
<dbReference type="GO" id="GO:0005886">
    <property type="term" value="C:plasma membrane"/>
    <property type="evidence" value="ECO:0007669"/>
    <property type="project" value="UniProtKB-SubCell"/>
</dbReference>
<reference evidence="9 10" key="1">
    <citation type="journal article" date="2018" name="Genome Biol. Evol.">
        <title>Cladogenesis and Genomic Streamlining in Extracellular Endosymbionts of Tropical Stink Bugs.</title>
        <authorList>
            <person name="Otero-Bravo A."/>
            <person name="Goffredi S."/>
            <person name="Sabree Z.L."/>
        </authorList>
    </citation>
    <scope>NUCLEOTIDE SEQUENCE [LARGE SCALE GENOMIC DNA]</scope>
    <source>
        <strain evidence="9 10">SoEL</strain>
    </source>
</reference>
<dbReference type="EMBL" id="PDKU01000006">
    <property type="protein sequence ID" value="PPI86271.1"/>
    <property type="molecule type" value="Genomic_DNA"/>
</dbReference>
<dbReference type="OrthoDB" id="9795729at2"/>
<gene>
    <name evidence="7" type="primary">hemG</name>
    <name evidence="9" type="ORF">CRV10_03390</name>
</gene>
<dbReference type="InterPro" id="IPR052200">
    <property type="entry name" value="Protoporphyrinogen_IX_DH"/>
</dbReference>
<dbReference type="InterPro" id="IPR029039">
    <property type="entry name" value="Flavoprotein-like_sf"/>
</dbReference>
<evidence type="ECO:0000313" key="10">
    <source>
        <dbReference type="Proteomes" id="UP000296144"/>
    </source>
</evidence>
<keyword evidence="3 7" id="KW-0547">Nucleotide-binding</keyword>
<feature type="domain" description="Flavodoxin" evidence="8">
    <location>
        <begin position="4"/>
        <end position="153"/>
    </location>
</feature>
<dbReference type="InterPro" id="IPR001226">
    <property type="entry name" value="Flavodoxin_CS"/>
</dbReference>
<dbReference type="PANTHER" id="PTHR38030">
    <property type="entry name" value="PROTOPORPHYRINOGEN IX DEHYDROGENASE [MENAQUINONE]"/>
    <property type="match status" value="1"/>
</dbReference>
<dbReference type="InterPro" id="IPR026816">
    <property type="entry name" value="Flavodoxin_dom"/>
</dbReference>
<dbReference type="HAMAP" id="MF_00853">
    <property type="entry name" value="HemG"/>
    <property type="match status" value="1"/>
</dbReference>
<comment type="catalytic activity">
    <reaction evidence="7">
        <text>protoporphyrinogen IX + 3 a ubiquinone = protoporphyrin IX + 3 a ubiquinol</text>
        <dbReference type="Rhea" id="RHEA:63936"/>
        <dbReference type="Rhea" id="RHEA-COMP:9565"/>
        <dbReference type="Rhea" id="RHEA-COMP:9566"/>
        <dbReference type="ChEBI" id="CHEBI:16389"/>
        <dbReference type="ChEBI" id="CHEBI:17976"/>
        <dbReference type="ChEBI" id="CHEBI:57306"/>
        <dbReference type="ChEBI" id="CHEBI:57307"/>
    </reaction>
</comment>
<proteinExistence type="inferred from homology"/>
<comment type="similarity">
    <text evidence="7">Belongs to the HemG family.</text>
</comment>
<organism evidence="9 10">
    <name type="scientific">Candidatus Pantoea edessiphila</name>
    <dbReference type="NCBI Taxonomy" id="2044610"/>
    <lineage>
        <taxon>Bacteria</taxon>
        <taxon>Pseudomonadati</taxon>
        <taxon>Pseudomonadota</taxon>
        <taxon>Gammaproteobacteria</taxon>
        <taxon>Enterobacterales</taxon>
        <taxon>Erwiniaceae</taxon>
        <taxon>Pantoea</taxon>
    </lineage>
</organism>
<dbReference type="Proteomes" id="UP000296144">
    <property type="component" value="Unassembled WGS sequence"/>
</dbReference>
<evidence type="ECO:0000256" key="4">
    <source>
        <dbReference type="ARBA" id="ARBA00023002"/>
    </source>
</evidence>
<evidence type="ECO:0000256" key="7">
    <source>
        <dbReference type="HAMAP-Rule" id="MF_00853"/>
    </source>
</evidence>
<keyword evidence="6 7" id="KW-0627">Porphyrin biosynthesis</keyword>
<dbReference type="NCBIfam" id="NF008316">
    <property type="entry name" value="PRK11104.1"/>
    <property type="match status" value="1"/>
</dbReference>
<dbReference type="EC" id="1.3.5.3" evidence="7"/>